<protein>
    <submittedName>
        <fullName evidence="3">Coenzyme F420 hydrogenase subunit beta</fullName>
        <ecNumber evidence="3">1.12.98.1</ecNumber>
    </submittedName>
</protein>
<dbReference type="GO" id="GO:0052592">
    <property type="term" value="F:oxidoreductase activity, acting on CH or CH2 groups, with an iron-sulfur protein as acceptor"/>
    <property type="evidence" value="ECO:0007669"/>
    <property type="project" value="TreeGrafter"/>
</dbReference>
<dbReference type="InterPro" id="IPR007525">
    <property type="entry name" value="FrhB_FdhB_C"/>
</dbReference>
<dbReference type="GO" id="GO:0050454">
    <property type="term" value="F:coenzyme F420 hydrogenase activity"/>
    <property type="evidence" value="ECO:0007669"/>
    <property type="project" value="UniProtKB-EC"/>
</dbReference>
<evidence type="ECO:0000259" key="2">
    <source>
        <dbReference type="Pfam" id="PF04432"/>
    </source>
</evidence>
<dbReference type="PANTHER" id="PTHR31332:SF0">
    <property type="entry name" value="7-HYDROXYMETHYL CHLOROPHYLL A REDUCTASE, CHLOROPLASTIC"/>
    <property type="match status" value="1"/>
</dbReference>
<feature type="domain" description="Coenzyme F420 hydrogenase/dehydrogenase beta subunit N-terminal" evidence="1">
    <location>
        <begin position="78"/>
        <end position="154"/>
    </location>
</feature>
<gene>
    <name evidence="3" type="ORF">HNR60_003538</name>
</gene>
<name>A0A7W8E065_9BRAD</name>
<dbReference type="EC" id="1.12.98.1" evidence="3"/>
<keyword evidence="4" id="KW-1185">Reference proteome</keyword>
<comment type="caution">
    <text evidence="3">The sequence shown here is derived from an EMBL/GenBank/DDBJ whole genome shotgun (WGS) entry which is preliminary data.</text>
</comment>
<dbReference type="PANTHER" id="PTHR31332">
    <property type="entry name" value="7-HYDROXYMETHYL CHLOROPHYLL A REDUCTASE, CHLOROPLASTIC"/>
    <property type="match status" value="1"/>
</dbReference>
<sequence length="409" mass="45713">MADLADPVPAVWTPPLAEPVARELCTDCGVSRSSDPKQCGQACQFIKPDYPAMELRVHGRVRDPAKPDEAFFGPFRRMVRAAMKQPRQGAQWTGITTTIGQRLLETGAVDAVLTMAQDPDDKWKPRPVIVTKAEGMKACRGMRMGYAPLLSLLEPAREAGHKRIAVIGIPCQIYALRQLEEKLGFEKIYVIGTPCSDNTTTASFHQFLDLLSDKPDSITYLEFRADYHVELRFDDGKVKEIPFLLLPISKLPADFFPMTCRTCVDYTNTLADITVGYMGGEGEQWLLVRNARGEQLLNLLGDEVKLSEPGSAGKRMAPVKGFMKNVELAAGGLPVRGMPNWLRPLMGWLMPKVGPRGLEFARTRVEMKAIETVLHLRRQYPQRIKNMVPAHVWALVKPYGIEPQDGERK</sequence>
<dbReference type="Pfam" id="PF04422">
    <property type="entry name" value="FrhB_FdhB_N"/>
    <property type="match status" value="1"/>
</dbReference>
<evidence type="ECO:0000313" key="3">
    <source>
        <dbReference type="EMBL" id="MBB5048768.1"/>
    </source>
</evidence>
<dbReference type="AlphaFoldDB" id="A0A7W8E065"/>
<dbReference type="RefSeq" id="WP_184259825.1">
    <property type="nucleotide sequence ID" value="NZ_JACHIH010000025.1"/>
</dbReference>
<proteinExistence type="predicted"/>
<accession>A0A7W8E065</accession>
<dbReference type="InterPro" id="IPR007516">
    <property type="entry name" value="Co_F420_Hydgase/DH_bsu_N"/>
</dbReference>
<dbReference type="InterPro" id="IPR045220">
    <property type="entry name" value="FRHB/FDHB/HCAR-like"/>
</dbReference>
<reference evidence="3 4" key="1">
    <citation type="submission" date="2020-08" db="EMBL/GenBank/DDBJ databases">
        <title>Genomic Encyclopedia of Type Strains, Phase IV (KMG-IV): sequencing the most valuable type-strain genomes for metagenomic binning, comparative biology and taxonomic classification.</title>
        <authorList>
            <person name="Goeker M."/>
        </authorList>
    </citation>
    <scope>NUCLEOTIDE SEQUENCE [LARGE SCALE GENOMIC DNA]</scope>
    <source>
        <strain evidence="3 4">DSM 12706</strain>
    </source>
</reference>
<keyword evidence="3" id="KW-0560">Oxidoreductase</keyword>
<evidence type="ECO:0000259" key="1">
    <source>
        <dbReference type="Pfam" id="PF04422"/>
    </source>
</evidence>
<dbReference type="Pfam" id="PF04432">
    <property type="entry name" value="FrhB_FdhB_C"/>
    <property type="match status" value="1"/>
</dbReference>
<feature type="domain" description="Coenzyme F420 hydrogenase/dehydrogenase beta subunit C-terminal" evidence="2">
    <location>
        <begin position="162"/>
        <end position="302"/>
    </location>
</feature>
<organism evidence="3 4">
    <name type="scientific">Rhodopseudomonas rhenobacensis</name>
    <dbReference type="NCBI Taxonomy" id="87461"/>
    <lineage>
        <taxon>Bacteria</taxon>
        <taxon>Pseudomonadati</taxon>
        <taxon>Pseudomonadota</taxon>
        <taxon>Alphaproteobacteria</taxon>
        <taxon>Hyphomicrobiales</taxon>
        <taxon>Nitrobacteraceae</taxon>
        <taxon>Rhodopseudomonas</taxon>
    </lineage>
</organism>
<dbReference type="Proteomes" id="UP000542353">
    <property type="component" value="Unassembled WGS sequence"/>
</dbReference>
<evidence type="ECO:0000313" key="4">
    <source>
        <dbReference type="Proteomes" id="UP000542353"/>
    </source>
</evidence>
<dbReference type="EMBL" id="JACHIH010000025">
    <property type="protein sequence ID" value="MBB5048768.1"/>
    <property type="molecule type" value="Genomic_DNA"/>
</dbReference>